<feature type="transmembrane region" description="Helical" evidence="1">
    <location>
        <begin position="117"/>
        <end position="135"/>
    </location>
</feature>
<sequence length="142" mass="15167" precursor="true">MIAAADPSDTVGLPLECRHISNGAIVDVVGGHMPDANSLTFTLDGFTVQVLQYGDGNGGTLWAVNANGDITPDMRWTGEGWMGTFNVKDLPTETVVIGTPGFYTPGERNTDESITDALLAFLIGMGLWGFSYASWSKRSLHV</sequence>
<evidence type="ECO:0000256" key="1">
    <source>
        <dbReference type="SAM" id="Phobius"/>
    </source>
</evidence>
<dbReference type="EMBL" id="CP036280">
    <property type="protein sequence ID" value="QDU70442.1"/>
    <property type="molecule type" value="Genomic_DNA"/>
</dbReference>
<accession>A0A518BTY3</accession>
<reference evidence="2 3" key="1">
    <citation type="submission" date="2019-02" db="EMBL/GenBank/DDBJ databases">
        <title>Deep-cultivation of Planctomycetes and their phenomic and genomic characterization uncovers novel biology.</title>
        <authorList>
            <person name="Wiegand S."/>
            <person name="Jogler M."/>
            <person name="Boedeker C."/>
            <person name="Pinto D."/>
            <person name="Vollmers J."/>
            <person name="Rivas-Marin E."/>
            <person name="Kohn T."/>
            <person name="Peeters S.H."/>
            <person name="Heuer A."/>
            <person name="Rast P."/>
            <person name="Oberbeckmann S."/>
            <person name="Bunk B."/>
            <person name="Jeske O."/>
            <person name="Meyerdierks A."/>
            <person name="Storesund J.E."/>
            <person name="Kallscheuer N."/>
            <person name="Luecker S."/>
            <person name="Lage O.M."/>
            <person name="Pohl T."/>
            <person name="Merkel B.J."/>
            <person name="Hornburger P."/>
            <person name="Mueller R.-W."/>
            <person name="Bruemmer F."/>
            <person name="Labrenz M."/>
            <person name="Spormann A.M."/>
            <person name="Op den Camp H."/>
            <person name="Overmann J."/>
            <person name="Amann R."/>
            <person name="Jetten M.S.M."/>
            <person name="Mascher T."/>
            <person name="Medema M.H."/>
            <person name="Devos D.P."/>
            <person name="Kaster A.-K."/>
            <person name="Ovreas L."/>
            <person name="Rohde M."/>
            <person name="Galperin M.Y."/>
            <person name="Jogler C."/>
        </authorList>
    </citation>
    <scope>NUCLEOTIDE SEQUENCE [LARGE SCALE GENOMIC DNA]</scope>
    <source>
        <strain evidence="2 3">Pan265</strain>
    </source>
</reference>
<evidence type="ECO:0000313" key="2">
    <source>
        <dbReference type="EMBL" id="QDU70442.1"/>
    </source>
</evidence>
<name>A0A518BTY3_9BACT</name>
<dbReference type="RefSeq" id="WP_145444548.1">
    <property type="nucleotide sequence ID" value="NZ_CP036280.1"/>
</dbReference>
<evidence type="ECO:0000313" key="3">
    <source>
        <dbReference type="Proteomes" id="UP000320386"/>
    </source>
</evidence>
<dbReference type="Proteomes" id="UP000320386">
    <property type="component" value="Chromosome"/>
</dbReference>
<keyword evidence="1" id="KW-0812">Transmembrane</keyword>
<dbReference type="KEGG" id="mcad:Pan265_02690"/>
<keyword evidence="1" id="KW-1133">Transmembrane helix</keyword>
<dbReference type="AlphaFoldDB" id="A0A518BTY3"/>
<proteinExistence type="predicted"/>
<keyword evidence="3" id="KW-1185">Reference proteome</keyword>
<protein>
    <submittedName>
        <fullName evidence="2">Uncharacterized protein</fullName>
    </submittedName>
</protein>
<keyword evidence="1" id="KW-0472">Membrane</keyword>
<gene>
    <name evidence="2" type="ORF">Pan265_02690</name>
</gene>
<organism evidence="2 3">
    <name type="scientific">Mucisphaera calidilacus</name>
    <dbReference type="NCBI Taxonomy" id="2527982"/>
    <lineage>
        <taxon>Bacteria</taxon>
        <taxon>Pseudomonadati</taxon>
        <taxon>Planctomycetota</taxon>
        <taxon>Phycisphaerae</taxon>
        <taxon>Phycisphaerales</taxon>
        <taxon>Phycisphaeraceae</taxon>
        <taxon>Mucisphaera</taxon>
    </lineage>
</organism>